<comment type="caution">
    <text evidence="6">The sequence shown here is derived from an EMBL/GenBank/DDBJ whole genome shotgun (WGS) entry which is preliminary data.</text>
</comment>
<dbReference type="InterPro" id="IPR006879">
    <property type="entry name" value="YdjC-like"/>
</dbReference>
<dbReference type="SUPFAM" id="SSF88713">
    <property type="entry name" value="Glycoside hydrolase/deacetylase"/>
    <property type="match status" value="1"/>
</dbReference>
<evidence type="ECO:0000256" key="2">
    <source>
        <dbReference type="ARBA" id="ARBA00022723"/>
    </source>
</evidence>
<dbReference type="STRING" id="1464123.SAMN05444126_104116"/>
<dbReference type="GO" id="GO:0000272">
    <property type="term" value="P:polysaccharide catabolic process"/>
    <property type="evidence" value="ECO:0007669"/>
    <property type="project" value="InterPro"/>
</dbReference>
<keyword evidence="4" id="KW-0460">Magnesium</keyword>
<dbReference type="RefSeq" id="WP_177169626.1">
    <property type="nucleotide sequence ID" value="NZ_FOGV01000004.1"/>
</dbReference>
<dbReference type="PANTHER" id="PTHR31609:SF1">
    <property type="entry name" value="CARBOHYDRATE DEACETYLASE"/>
    <property type="match status" value="1"/>
</dbReference>
<evidence type="ECO:0008006" key="8">
    <source>
        <dbReference type="Google" id="ProtNLM"/>
    </source>
</evidence>
<dbReference type="PANTHER" id="PTHR31609">
    <property type="entry name" value="YDJC DEACETYLASE FAMILY MEMBER"/>
    <property type="match status" value="1"/>
</dbReference>
<evidence type="ECO:0000256" key="3">
    <source>
        <dbReference type="ARBA" id="ARBA00022801"/>
    </source>
</evidence>
<dbReference type="AlphaFoldDB" id="A0A1H9RE75"/>
<accession>A0A1H9RE75</accession>
<proteinExistence type="predicted"/>
<evidence type="ECO:0000313" key="7">
    <source>
        <dbReference type="Proteomes" id="UP000199318"/>
    </source>
</evidence>
<evidence type="ECO:0000313" key="6">
    <source>
        <dbReference type="EMBL" id="SER71026.1"/>
    </source>
</evidence>
<keyword evidence="5" id="KW-0119">Carbohydrate metabolism</keyword>
<gene>
    <name evidence="6" type="ORF">SAMN05444126_104116</name>
</gene>
<dbReference type="CDD" id="cd10803">
    <property type="entry name" value="YdjC_EF3048_like"/>
    <property type="match status" value="1"/>
</dbReference>
<keyword evidence="2" id="KW-0479">Metal-binding</keyword>
<organism evidence="6 7">
    <name type="scientific">Salisediminibacterium halotolerans</name>
    <dbReference type="NCBI Taxonomy" id="517425"/>
    <lineage>
        <taxon>Bacteria</taxon>
        <taxon>Bacillati</taxon>
        <taxon>Bacillota</taxon>
        <taxon>Bacilli</taxon>
        <taxon>Bacillales</taxon>
        <taxon>Bacillaceae</taxon>
        <taxon>Salisediminibacterium</taxon>
    </lineage>
</organism>
<name>A0A1H9RE75_9BACI</name>
<dbReference type="Pfam" id="PF04794">
    <property type="entry name" value="YdjC"/>
    <property type="match status" value="1"/>
</dbReference>
<dbReference type="GO" id="GO:0016811">
    <property type="term" value="F:hydrolase activity, acting on carbon-nitrogen (but not peptide) bonds, in linear amides"/>
    <property type="evidence" value="ECO:0007669"/>
    <property type="project" value="InterPro"/>
</dbReference>
<keyword evidence="7" id="KW-1185">Reference proteome</keyword>
<dbReference type="GO" id="GO:0019213">
    <property type="term" value="F:deacetylase activity"/>
    <property type="evidence" value="ECO:0007669"/>
    <property type="project" value="TreeGrafter"/>
</dbReference>
<dbReference type="EMBL" id="FOGV01000004">
    <property type="protein sequence ID" value="SER71026.1"/>
    <property type="molecule type" value="Genomic_DNA"/>
</dbReference>
<dbReference type="GO" id="GO:0046872">
    <property type="term" value="F:metal ion binding"/>
    <property type="evidence" value="ECO:0007669"/>
    <property type="project" value="UniProtKB-KW"/>
</dbReference>
<keyword evidence="3" id="KW-0378">Hydrolase</keyword>
<dbReference type="NCBIfam" id="NF002559">
    <property type="entry name" value="PRK02134.1"/>
    <property type="match status" value="1"/>
</dbReference>
<evidence type="ECO:0000256" key="4">
    <source>
        <dbReference type="ARBA" id="ARBA00022842"/>
    </source>
</evidence>
<dbReference type="InterPro" id="IPR022948">
    <property type="entry name" value="COD_ChbG_bac"/>
</dbReference>
<sequence>MITFIVNADDFGYSRAVNYGILDAYLFGAVNSATVMMNMPGTDHAMKIAHDHPDLRVGVHFNLTCGPALIQEHKTIIDENGSFFKPSQLSAKKDIDLNEIEREWRAQLELFYAYGFKPSHIDSHHHVHTFPETKDTVMKLAREFNLKVRTFAGIDESLALSDSFTADFFGAGASFETLNAIAANAKDGETVEIMTHPAYLDTAIMNGSSYTEGRLQELDVLMNWPVPADVKL</sequence>
<dbReference type="Proteomes" id="UP000199318">
    <property type="component" value="Unassembled WGS sequence"/>
</dbReference>
<protein>
    <recommendedName>
        <fullName evidence="8">Carbohydrate deacetylase</fullName>
    </recommendedName>
</protein>
<evidence type="ECO:0000256" key="1">
    <source>
        <dbReference type="ARBA" id="ARBA00001946"/>
    </source>
</evidence>
<comment type="cofactor">
    <cofactor evidence="1">
        <name>Mg(2+)</name>
        <dbReference type="ChEBI" id="CHEBI:18420"/>
    </cofactor>
</comment>
<dbReference type="Gene3D" id="3.20.20.370">
    <property type="entry name" value="Glycoside hydrolase/deacetylase"/>
    <property type="match status" value="1"/>
</dbReference>
<reference evidence="7" key="1">
    <citation type="submission" date="2016-10" db="EMBL/GenBank/DDBJ databases">
        <authorList>
            <person name="de Groot N.N."/>
        </authorList>
    </citation>
    <scope>NUCLEOTIDE SEQUENCE [LARGE SCALE GENOMIC DNA]</scope>
    <source>
        <strain evidence="7">10nlg</strain>
    </source>
</reference>
<dbReference type="InterPro" id="IPR011330">
    <property type="entry name" value="Glyco_hydro/deAcase_b/a-brl"/>
</dbReference>
<evidence type="ECO:0000256" key="5">
    <source>
        <dbReference type="ARBA" id="ARBA00023277"/>
    </source>
</evidence>